<evidence type="ECO:0000259" key="1">
    <source>
        <dbReference type="Pfam" id="PF01590"/>
    </source>
</evidence>
<proteinExistence type="predicted"/>
<protein>
    <recommendedName>
        <fullName evidence="1">GAF domain-containing protein</fullName>
    </recommendedName>
</protein>
<sequence length="225" mass="25191">MVNPLLLPANEAERLLALRGYRIVGTAREKLFDQVALITARLFQTPLALVSLVEEKEVWFKAAQGLTDVDRLPRQNSLCSAAILNDHLTIFEDLQRHPCELVNSEVAEQLNLRFYAAQSLTTSDGHNIGALCIIDHTPRTLPAPERAVLAQLAQLVTLLIELRASAIEAGMAPAYWRTVEQVTTQPLRQLLIVTNRLRRTESRIAREQLWQTVLGIIAETSQKLS</sequence>
<dbReference type="PANTHER" id="PTHR43102">
    <property type="entry name" value="SLR1143 PROTEIN"/>
    <property type="match status" value="1"/>
</dbReference>
<organism evidence="2 3">
    <name type="scientific">Hymenobacter koreensis</name>
    <dbReference type="NCBI Taxonomy" id="1084523"/>
    <lineage>
        <taxon>Bacteria</taxon>
        <taxon>Pseudomonadati</taxon>
        <taxon>Bacteroidota</taxon>
        <taxon>Cytophagia</taxon>
        <taxon>Cytophagales</taxon>
        <taxon>Hymenobacteraceae</taxon>
        <taxon>Hymenobacter</taxon>
    </lineage>
</organism>
<dbReference type="InterPro" id="IPR003018">
    <property type="entry name" value="GAF"/>
</dbReference>
<gene>
    <name evidence="2" type="ORF">GCM10023186_20550</name>
</gene>
<dbReference type="Proteomes" id="UP001500454">
    <property type="component" value="Unassembled WGS sequence"/>
</dbReference>
<dbReference type="Gene3D" id="3.30.450.40">
    <property type="match status" value="1"/>
</dbReference>
<keyword evidence="3" id="KW-1185">Reference proteome</keyword>
<dbReference type="SUPFAM" id="SSF55781">
    <property type="entry name" value="GAF domain-like"/>
    <property type="match status" value="1"/>
</dbReference>
<dbReference type="InterPro" id="IPR029016">
    <property type="entry name" value="GAF-like_dom_sf"/>
</dbReference>
<reference evidence="3" key="1">
    <citation type="journal article" date="2019" name="Int. J. Syst. Evol. Microbiol.">
        <title>The Global Catalogue of Microorganisms (GCM) 10K type strain sequencing project: providing services to taxonomists for standard genome sequencing and annotation.</title>
        <authorList>
            <consortium name="The Broad Institute Genomics Platform"/>
            <consortium name="The Broad Institute Genome Sequencing Center for Infectious Disease"/>
            <person name="Wu L."/>
            <person name="Ma J."/>
        </authorList>
    </citation>
    <scope>NUCLEOTIDE SEQUENCE [LARGE SCALE GENOMIC DNA]</scope>
    <source>
        <strain evidence="3">JCM 17924</strain>
    </source>
</reference>
<accession>A0ABP8IZ49</accession>
<dbReference type="RefSeq" id="WP_345223878.1">
    <property type="nucleotide sequence ID" value="NZ_BAABHA010000004.1"/>
</dbReference>
<dbReference type="PANTHER" id="PTHR43102:SF2">
    <property type="entry name" value="GAF DOMAIN-CONTAINING PROTEIN"/>
    <property type="match status" value="1"/>
</dbReference>
<evidence type="ECO:0000313" key="3">
    <source>
        <dbReference type="Proteomes" id="UP001500454"/>
    </source>
</evidence>
<feature type="domain" description="GAF" evidence="1">
    <location>
        <begin position="28"/>
        <end position="157"/>
    </location>
</feature>
<name>A0ABP8IZ49_9BACT</name>
<dbReference type="Pfam" id="PF01590">
    <property type="entry name" value="GAF"/>
    <property type="match status" value="1"/>
</dbReference>
<evidence type="ECO:0000313" key="2">
    <source>
        <dbReference type="EMBL" id="GAA4381262.1"/>
    </source>
</evidence>
<dbReference type="EMBL" id="BAABHA010000004">
    <property type="protein sequence ID" value="GAA4381262.1"/>
    <property type="molecule type" value="Genomic_DNA"/>
</dbReference>
<comment type="caution">
    <text evidence="2">The sequence shown here is derived from an EMBL/GenBank/DDBJ whole genome shotgun (WGS) entry which is preliminary data.</text>
</comment>